<sequence length="877" mass="99205">MCPLLARIDIHNISYKLRSLYTSHLPIAKGGSCRINNNGLLPRIVFNIKIKILSKLNKGTKMRRDRLSAGVLWGMGILLTLAAAVCAMALMLAERLRLGKERIVLLSWVFGALVSALFFICTVSILTHYLKIMSERRTELEGRQKELQDEHREFSHDVENEQITSGQSPVEMSRNAENMASAQKVAADNLTETVLRSDSVITADSDRDEIEAVEIEDSDAIPSPAVILVPADAAGPSMSTSEAPLVEDRESGDMASSLNALARVDHSNTTNREIITHASGSVDPKKAPHVFSFHHDNYCRGDNPPEAVNRKRVVVIEVPETDRRKFSDLMNLFETPSSGFMGLSRSYSTKHSYEFKFLRPESHWYLVNKVMDLKGLEATSDMKIYLSLASTKSLREEVIRITERKFEDATAIRVVFPKNKAPFLRITSCENQRSEILTKIYNDYFLKGDERGDEFFKRYARLLMSCISMHAETASYWISHATLASTIGSKHEMPREYQKQLEKGTDSITAPLEPLGTSMGFDIINNHNVFRGIIQYWRRTKLSRGDNRTLETRILNTFIQNSIKFSKDMPKHYNMPTAGFLKFLLSTMSSPMELPEYFVEGPKLEDVITMDRQYLFACFDIENGKTFADALEKRQNKQGTCLHILSLLYSGKAFELVRILNESADNVWIAAFLLTAAKNGTLPGQSSPIFQNNFFRKFNDSFTYCVIRNKVSECLRNTYQAQTNSSDHHVRRNDEALEEDEVDLEGAMLDRQVVSWRERGPETWPSEFVQTLHNLAYGQELHNLLNFINGEVILSTDGQSTLSSVLQKLAGRSIESMASNPIWNQGCREKTVEHDFSLELGKKSILFHDTTERPSSAITSHVIEEQHASTAAELHCS</sequence>
<keyword evidence="1" id="KW-0812">Transmembrane</keyword>
<keyword evidence="1" id="KW-0472">Membrane</keyword>
<accession>A0A858PYD1</accession>
<protein>
    <submittedName>
        <fullName evidence="2">Uncharacterized protein</fullName>
    </submittedName>
</protein>
<dbReference type="Proteomes" id="UP000500930">
    <property type="component" value="Chromosome"/>
</dbReference>
<evidence type="ECO:0000313" key="2">
    <source>
        <dbReference type="EMBL" id="QJC27601.1"/>
    </source>
</evidence>
<evidence type="ECO:0000313" key="3">
    <source>
        <dbReference type="Proteomes" id="UP000500930"/>
    </source>
</evidence>
<keyword evidence="1" id="KW-1133">Transmembrane helix</keyword>
<dbReference type="AlphaFoldDB" id="A0A858PYD1"/>
<feature type="transmembrane region" description="Helical" evidence="1">
    <location>
        <begin position="71"/>
        <end position="93"/>
    </location>
</feature>
<evidence type="ECO:0000256" key="1">
    <source>
        <dbReference type="SAM" id="Phobius"/>
    </source>
</evidence>
<gene>
    <name evidence="2" type="ORF">ANPL_02686</name>
</gene>
<keyword evidence="3" id="KW-1185">Reference proteome</keyword>
<organism evidence="2 3">
    <name type="scientific">Anaplasma platys</name>
    <dbReference type="NCBI Taxonomy" id="949"/>
    <lineage>
        <taxon>Bacteria</taxon>
        <taxon>Pseudomonadati</taxon>
        <taxon>Pseudomonadota</taxon>
        <taxon>Alphaproteobacteria</taxon>
        <taxon>Rickettsiales</taxon>
        <taxon>Anaplasmataceae</taxon>
        <taxon>Anaplasma</taxon>
    </lineage>
</organism>
<dbReference type="EMBL" id="CP046391">
    <property type="protein sequence ID" value="QJC27601.1"/>
    <property type="molecule type" value="Genomic_DNA"/>
</dbReference>
<feature type="transmembrane region" description="Helical" evidence="1">
    <location>
        <begin position="105"/>
        <end position="130"/>
    </location>
</feature>
<reference evidence="2 3" key="1">
    <citation type="journal article" date="2020" name="Pathogens">
        <title>First Whole Genome Sequence of Anaplasma platys, an Obligate Intracellular Rickettsial Pathogen of Dogs.</title>
        <authorList>
            <person name="Llanes A."/>
            <person name="Rajeev S."/>
        </authorList>
    </citation>
    <scope>NUCLEOTIDE SEQUENCE [LARGE SCALE GENOMIC DNA]</scope>
    <source>
        <strain evidence="2 3">S3</strain>
    </source>
</reference>
<proteinExistence type="predicted"/>
<dbReference type="KEGG" id="aplt:ANPL_02686"/>
<name>A0A858PYD1_9RICK</name>